<dbReference type="PANTHER" id="PTHR38011">
    <property type="entry name" value="DIHYDROFOLATE REDUCTASE FAMILY PROTEIN (AFU_ORTHOLOGUE AFUA_8G06820)"/>
    <property type="match status" value="1"/>
</dbReference>
<keyword evidence="3" id="KW-1185">Reference proteome</keyword>
<dbReference type="Gene3D" id="3.40.430.10">
    <property type="entry name" value="Dihydrofolate Reductase, subunit A"/>
    <property type="match status" value="1"/>
</dbReference>
<dbReference type="Pfam" id="PF01872">
    <property type="entry name" value="RibD_C"/>
    <property type="match status" value="1"/>
</dbReference>
<evidence type="ECO:0000259" key="1">
    <source>
        <dbReference type="Pfam" id="PF01872"/>
    </source>
</evidence>
<gene>
    <name evidence="2" type="ORF">AWU67_00705</name>
</gene>
<dbReference type="KEGG" id="mvd:AWU67_00705"/>
<organism evidence="2 3">
    <name type="scientific">Microterricola viridarii</name>
    <dbReference type="NCBI Taxonomy" id="412690"/>
    <lineage>
        <taxon>Bacteria</taxon>
        <taxon>Bacillati</taxon>
        <taxon>Actinomycetota</taxon>
        <taxon>Actinomycetes</taxon>
        <taxon>Micrococcales</taxon>
        <taxon>Microbacteriaceae</taxon>
        <taxon>Microterricola</taxon>
    </lineage>
</organism>
<dbReference type="Proteomes" id="UP000058305">
    <property type="component" value="Chromosome"/>
</dbReference>
<dbReference type="AlphaFoldDB" id="A0A120I0T3"/>
<accession>A0A120I0T3</accession>
<feature type="domain" description="Bacterial bifunctional deaminase-reductase C-terminal" evidence="1">
    <location>
        <begin position="3"/>
        <end position="178"/>
    </location>
</feature>
<protein>
    <submittedName>
        <fullName evidence="2">Deaminase</fullName>
    </submittedName>
</protein>
<dbReference type="EMBL" id="CP014145">
    <property type="protein sequence ID" value="AMB57619.1"/>
    <property type="molecule type" value="Genomic_DNA"/>
</dbReference>
<name>A0A120I0T3_9MICO</name>
<dbReference type="InterPro" id="IPR024072">
    <property type="entry name" value="DHFR-like_dom_sf"/>
</dbReference>
<dbReference type="PANTHER" id="PTHR38011:SF11">
    <property type="entry name" value="2,5-DIAMINO-6-RIBOSYLAMINO-4(3H)-PYRIMIDINONE 5'-PHOSPHATE REDUCTASE"/>
    <property type="match status" value="1"/>
</dbReference>
<sequence>MAKLIYHSTCSLDGFTTDAHGDIDFSEPDREVSEFVNDSLRPIRTYLFGRRMYEVMRVWDSAEAVADQPDYIQAYVPIWLSADKIVYTRTLAEPVGPRTQIERRFDAPTIRELKETSAHDLLVGGATLASHALRAGLVDEIQMLVAPVLLGGGLAMFPSDVRQTLELTEERQFDSGIVALNYTVRH</sequence>
<dbReference type="OrthoDB" id="7949219at2"/>
<dbReference type="GO" id="GO:0009231">
    <property type="term" value="P:riboflavin biosynthetic process"/>
    <property type="evidence" value="ECO:0007669"/>
    <property type="project" value="InterPro"/>
</dbReference>
<dbReference type="SUPFAM" id="SSF53597">
    <property type="entry name" value="Dihydrofolate reductase-like"/>
    <property type="match status" value="1"/>
</dbReference>
<dbReference type="InterPro" id="IPR002734">
    <property type="entry name" value="RibDG_C"/>
</dbReference>
<reference evidence="3" key="2">
    <citation type="submission" date="2016-01" db="EMBL/GenBank/DDBJ databases">
        <title>First complete genome sequence of a species in the genus Microterricola, an extremophilic cold active enzyme producing strain ERGS5:02 isolated from Sikkim Himalaya.</title>
        <authorList>
            <person name="Kumar R."/>
            <person name="Singh D."/>
            <person name="Swarnkar M.K."/>
        </authorList>
    </citation>
    <scope>NUCLEOTIDE SEQUENCE [LARGE SCALE GENOMIC DNA]</scope>
    <source>
        <strain evidence="3">ERGS5:02</strain>
    </source>
</reference>
<dbReference type="GO" id="GO:0008703">
    <property type="term" value="F:5-amino-6-(5-phosphoribosylamino)uracil reductase activity"/>
    <property type="evidence" value="ECO:0007669"/>
    <property type="project" value="InterPro"/>
</dbReference>
<dbReference type="InterPro" id="IPR050765">
    <property type="entry name" value="Riboflavin_Biosynth_HTPR"/>
</dbReference>
<proteinExistence type="predicted"/>
<dbReference type="RefSeq" id="WP_067225542.1">
    <property type="nucleotide sequence ID" value="NZ_CP014145.1"/>
</dbReference>
<evidence type="ECO:0000313" key="2">
    <source>
        <dbReference type="EMBL" id="AMB57619.1"/>
    </source>
</evidence>
<reference evidence="2 3" key="1">
    <citation type="journal article" date="2016" name="J. Biotechnol.">
        <title>First complete genome sequence of a species in the genus Microterricola, an extremophilic cold active enzyme producing bacterial strain ERGS5:02 isolated from Sikkim Himalaya.</title>
        <authorList>
            <person name="Himanshu"/>
            <person name="Swarnkar M.K."/>
            <person name="Singh D."/>
            <person name="Kumar R."/>
        </authorList>
    </citation>
    <scope>NUCLEOTIDE SEQUENCE [LARGE SCALE GENOMIC DNA]</scope>
    <source>
        <strain evidence="2 3">ERGS5:02</strain>
    </source>
</reference>
<evidence type="ECO:0000313" key="3">
    <source>
        <dbReference type="Proteomes" id="UP000058305"/>
    </source>
</evidence>